<evidence type="ECO:0000313" key="2">
    <source>
        <dbReference type="EMBL" id="PTW60067.1"/>
    </source>
</evidence>
<dbReference type="AlphaFoldDB" id="A0A2T5V8J4"/>
<reference evidence="2 3" key="1">
    <citation type="submission" date="2018-04" db="EMBL/GenBank/DDBJ databases">
        <title>Genomic Encyclopedia of Archaeal and Bacterial Type Strains, Phase II (KMG-II): from individual species to whole genera.</title>
        <authorList>
            <person name="Goeker M."/>
        </authorList>
    </citation>
    <scope>NUCLEOTIDE SEQUENCE [LARGE SCALE GENOMIC DNA]</scope>
    <source>
        <strain evidence="2 3">DSM 23382</strain>
    </source>
</reference>
<feature type="compositionally biased region" description="Basic and acidic residues" evidence="1">
    <location>
        <begin position="149"/>
        <end position="159"/>
    </location>
</feature>
<proteinExistence type="predicted"/>
<evidence type="ECO:0000313" key="3">
    <source>
        <dbReference type="Proteomes" id="UP000244081"/>
    </source>
</evidence>
<dbReference type="EMBL" id="QAYG01000005">
    <property type="protein sequence ID" value="PTW60067.1"/>
    <property type="molecule type" value="Genomic_DNA"/>
</dbReference>
<gene>
    <name evidence="2" type="ORF">C8N35_10567</name>
</gene>
<dbReference type="Proteomes" id="UP000244081">
    <property type="component" value="Unassembled WGS sequence"/>
</dbReference>
<keyword evidence="3" id="KW-1185">Reference proteome</keyword>
<accession>A0A2T5V8J4</accession>
<sequence>MSETQKTISGRDFISETIVIDGYSLENCRFRDCRLVYRGGEPPKIRGCRFDACRWEFDGAAARTLQFLAALHQGGFESVVEGTFASIREMTPAPISASVSAPVPVPAKESSTANASQPQQAARMSDLARRLADFPPVRIIRRAKPKIGPQRDPESGAGS</sequence>
<dbReference type="OrthoDB" id="2623511at2"/>
<organism evidence="2 3">
    <name type="scientific">Breoghania corrubedonensis</name>
    <dbReference type="NCBI Taxonomy" id="665038"/>
    <lineage>
        <taxon>Bacteria</taxon>
        <taxon>Pseudomonadati</taxon>
        <taxon>Pseudomonadota</taxon>
        <taxon>Alphaproteobacteria</taxon>
        <taxon>Hyphomicrobiales</taxon>
        <taxon>Stappiaceae</taxon>
        <taxon>Breoghania</taxon>
    </lineage>
</organism>
<protein>
    <submittedName>
        <fullName evidence="2">Uncharacterized protein</fullName>
    </submittedName>
</protein>
<name>A0A2T5V8J4_9HYPH</name>
<feature type="compositionally biased region" description="Polar residues" evidence="1">
    <location>
        <begin position="109"/>
        <end position="122"/>
    </location>
</feature>
<feature type="region of interest" description="Disordered" evidence="1">
    <location>
        <begin position="97"/>
        <end position="159"/>
    </location>
</feature>
<dbReference type="RefSeq" id="WP_107990368.1">
    <property type="nucleotide sequence ID" value="NZ_QAYG01000005.1"/>
</dbReference>
<comment type="caution">
    <text evidence="2">The sequence shown here is derived from an EMBL/GenBank/DDBJ whole genome shotgun (WGS) entry which is preliminary data.</text>
</comment>
<evidence type="ECO:0000256" key="1">
    <source>
        <dbReference type="SAM" id="MobiDB-lite"/>
    </source>
</evidence>